<organism evidence="3 4">
    <name type="scientific">Microbulbifer rhizosphaerae</name>
    <dbReference type="NCBI Taxonomy" id="1562603"/>
    <lineage>
        <taxon>Bacteria</taxon>
        <taxon>Pseudomonadati</taxon>
        <taxon>Pseudomonadota</taxon>
        <taxon>Gammaproteobacteria</taxon>
        <taxon>Cellvibrionales</taxon>
        <taxon>Microbulbiferaceae</taxon>
        <taxon>Microbulbifer</taxon>
    </lineage>
</organism>
<dbReference type="InterPro" id="IPR050272">
    <property type="entry name" value="Isochorismatase-like_hydrls"/>
</dbReference>
<accession>A0A7W4WCP7</accession>
<dbReference type="PANTHER" id="PTHR43540">
    <property type="entry name" value="PEROXYUREIDOACRYLATE/UREIDOACRYLATE AMIDOHYDROLASE-RELATED"/>
    <property type="match status" value="1"/>
</dbReference>
<dbReference type="InterPro" id="IPR036380">
    <property type="entry name" value="Isochorismatase-like_sf"/>
</dbReference>
<dbReference type="Gene3D" id="3.40.50.850">
    <property type="entry name" value="Isochorismatase-like"/>
    <property type="match status" value="1"/>
</dbReference>
<proteinExistence type="predicted"/>
<evidence type="ECO:0000259" key="2">
    <source>
        <dbReference type="Pfam" id="PF00857"/>
    </source>
</evidence>
<comment type="caution">
    <text evidence="3">The sequence shown here is derived from an EMBL/GenBank/DDBJ whole genome shotgun (WGS) entry which is preliminary data.</text>
</comment>
<dbReference type="Proteomes" id="UP000535937">
    <property type="component" value="Unassembled WGS sequence"/>
</dbReference>
<dbReference type="InterPro" id="IPR000868">
    <property type="entry name" value="Isochorismatase-like_dom"/>
</dbReference>
<protein>
    <submittedName>
        <fullName evidence="3">Nicotinamidase-related amidase</fullName>
    </submittedName>
</protein>
<name>A0A7W4WCP7_9GAMM</name>
<reference evidence="3 4" key="1">
    <citation type="submission" date="2020-08" db="EMBL/GenBank/DDBJ databases">
        <title>Genomic Encyclopedia of Type Strains, Phase III (KMG-III): the genomes of soil and plant-associated and newly described type strains.</title>
        <authorList>
            <person name="Whitman W."/>
        </authorList>
    </citation>
    <scope>NUCLEOTIDE SEQUENCE [LARGE SCALE GENOMIC DNA]</scope>
    <source>
        <strain evidence="3 4">CECT 8799</strain>
    </source>
</reference>
<keyword evidence="4" id="KW-1185">Reference proteome</keyword>
<dbReference type="RefSeq" id="WP_183460386.1">
    <property type="nucleotide sequence ID" value="NZ_JACHWZ010000011.1"/>
</dbReference>
<dbReference type="AlphaFoldDB" id="A0A7W4WCP7"/>
<dbReference type="PANTHER" id="PTHR43540:SF1">
    <property type="entry name" value="ISOCHORISMATASE HYDROLASE"/>
    <property type="match status" value="1"/>
</dbReference>
<evidence type="ECO:0000313" key="4">
    <source>
        <dbReference type="Proteomes" id="UP000535937"/>
    </source>
</evidence>
<sequence length="185" mass="20629">MLQTDNPALLVVDVQLAIDHFSPHLRSNPQAEEHIAALLRYWRAQSRPIIHIRHSSRFPESPYHADSPYFAFKPEVAPEAGEVVVTKRENCAFIGTELHDTLTQLAASELVVTGVVINHSVDATVKVGAALGYRIYLPEDTTATFATPLRDGTLIEAEQLQEIFLSNLQGEYAQICHSRELMTQI</sequence>
<keyword evidence="1" id="KW-0378">Hydrolase</keyword>
<dbReference type="EMBL" id="JACHWZ010000011">
    <property type="protein sequence ID" value="MBB3061719.1"/>
    <property type="molecule type" value="Genomic_DNA"/>
</dbReference>
<dbReference type="Pfam" id="PF00857">
    <property type="entry name" value="Isochorismatase"/>
    <property type="match status" value="1"/>
</dbReference>
<dbReference type="GO" id="GO:0016787">
    <property type="term" value="F:hydrolase activity"/>
    <property type="evidence" value="ECO:0007669"/>
    <property type="project" value="UniProtKB-KW"/>
</dbReference>
<feature type="domain" description="Isochorismatase-like" evidence="2">
    <location>
        <begin position="8"/>
        <end position="158"/>
    </location>
</feature>
<evidence type="ECO:0000313" key="3">
    <source>
        <dbReference type="EMBL" id="MBB3061719.1"/>
    </source>
</evidence>
<gene>
    <name evidence="3" type="ORF">FHS09_002559</name>
</gene>
<dbReference type="SUPFAM" id="SSF52499">
    <property type="entry name" value="Isochorismatase-like hydrolases"/>
    <property type="match status" value="1"/>
</dbReference>
<evidence type="ECO:0000256" key="1">
    <source>
        <dbReference type="ARBA" id="ARBA00022801"/>
    </source>
</evidence>